<dbReference type="Gene3D" id="2.60.120.620">
    <property type="entry name" value="q2cbj1_9rhob like domain"/>
    <property type="match status" value="1"/>
</dbReference>
<dbReference type="Proteomes" id="UP001500016">
    <property type="component" value="Unassembled WGS sequence"/>
</dbReference>
<evidence type="ECO:0000313" key="1">
    <source>
        <dbReference type="EMBL" id="GAA2104615.1"/>
    </source>
</evidence>
<gene>
    <name evidence="1" type="ORF">GCM10009801_80360</name>
</gene>
<dbReference type="InterPro" id="IPR008775">
    <property type="entry name" value="Phytyl_CoA_dOase-like"/>
</dbReference>
<dbReference type="Pfam" id="PF05721">
    <property type="entry name" value="PhyH"/>
    <property type="match status" value="1"/>
</dbReference>
<dbReference type="PANTHER" id="PTHR20883">
    <property type="entry name" value="PHYTANOYL-COA DIOXYGENASE DOMAIN CONTAINING 1"/>
    <property type="match status" value="1"/>
</dbReference>
<dbReference type="SUPFAM" id="SSF51197">
    <property type="entry name" value="Clavaminate synthase-like"/>
    <property type="match status" value="1"/>
</dbReference>
<name>A0ABP5IUR4_9ACTN</name>
<protein>
    <submittedName>
        <fullName evidence="1">Chlorinating enzyme</fullName>
    </submittedName>
</protein>
<evidence type="ECO:0000313" key="2">
    <source>
        <dbReference type="Proteomes" id="UP001500016"/>
    </source>
</evidence>
<organism evidence="1 2">
    <name type="scientific">Streptomyces albiaxialis</name>
    <dbReference type="NCBI Taxonomy" id="329523"/>
    <lineage>
        <taxon>Bacteria</taxon>
        <taxon>Bacillati</taxon>
        <taxon>Actinomycetota</taxon>
        <taxon>Actinomycetes</taxon>
        <taxon>Kitasatosporales</taxon>
        <taxon>Streptomycetaceae</taxon>
        <taxon>Streptomyces</taxon>
    </lineage>
</organism>
<dbReference type="PANTHER" id="PTHR20883:SF48">
    <property type="entry name" value="ECTOINE DIOXYGENASE"/>
    <property type="match status" value="1"/>
</dbReference>
<accession>A0ABP5IUR4</accession>
<sequence length="253" mass="27956">MICMDTTTAALTRDEIARFHQQGYLGPYTACTPEDMAAVRLRIDAEVLTSTGPNPASPLHSRHLDHRPVHDLVTLPGVLGRVRGLLGDDIVLWSTFLFNKEPGTPEVPWHQDIDEWPLDPPVNLSIWMAIDEVTAENSCVQIIPGSHRELLHHVPSRPGMVFSKEIEPGLVDTSGAIDMELAPGEFFLFSEQLMHHSNKNDSNRRRLGLSARYTTPSVNIRDQDSAPCFPGHACVLVSGSDTQGLNRMTEPPA</sequence>
<dbReference type="EMBL" id="BAAAPE010000030">
    <property type="protein sequence ID" value="GAA2104615.1"/>
    <property type="molecule type" value="Genomic_DNA"/>
</dbReference>
<reference evidence="2" key="1">
    <citation type="journal article" date="2019" name="Int. J. Syst. Evol. Microbiol.">
        <title>The Global Catalogue of Microorganisms (GCM) 10K type strain sequencing project: providing services to taxonomists for standard genome sequencing and annotation.</title>
        <authorList>
            <consortium name="The Broad Institute Genomics Platform"/>
            <consortium name="The Broad Institute Genome Sequencing Center for Infectious Disease"/>
            <person name="Wu L."/>
            <person name="Ma J."/>
        </authorList>
    </citation>
    <scope>NUCLEOTIDE SEQUENCE [LARGE SCALE GENOMIC DNA]</scope>
    <source>
        <strain evidence="2">JCM 15478</strain>
    </source>
</reference>
<keyword evidence="2" id="KW-1185">Reference proteome</keyword>
<proteinExistence type="predicted"/>
<comment type="caution">
    <text evidence="1">The sequence shown here is derived from an EMBL/GenBank/DDBJ whole genome shotgun (WGS) entry which is preliminary data.</text>
</comment>